<dbReference type="GO" id="GO:0003885">
    <property type="term" value="F:D-arabinono-1,4-lactone oxidase activity"/>
    <property type="evidence" value="ECO:0007669"/>
    <property type="project" value="InterPro"/>
</dbReference>
<feature type="domain" description="FAD-binding PCMH-type" evidence="2">
    <location>
        <begin position="9"/>
        <end position="174"/>
    </location>
</feature>
<dbReference type="GO" id="GO:0016020">
    <property type="term" value="C:membrane"/>
    <property type="evidence" value="ECO:0007669"/>
    <property type="project" value="InterPro"/>
</dbReference>
<organism evidence="3 4">
    <name type="scientific">Flexivirga endophytica</name>
    <dbReference type="NCBI Taxonomy" id="1849103"/>
    <lineage>
        <taxon>Bacteria</taxon>
        <taxon>Bacillati</taxon>
        <taxon>Actinomycetota</taxon>
        <taxon>Actinomycetes</taxon>
        <taxon>Micrococcales</taxon>
        <taxon>Dermacoccaceae</taxon>
        <taxon>Flexivirga</taxon>
    </lineage>
</organism>
<sequence>MTTNWSGTYDYRSARRERPATVAELQQLVADAPAVKVAGSGHSFNGIADSESGWQLDVSGLITPPEIDPDSGIVTVSGGMKYGELVPALATSGRALPNLASLPHITIAGSVATGTHGSGVRQPGLSSAVRAVELLTADGELRWIDATDPRFDGVVVSLGALGVVTRVRLATVPDYAVRQDAFIGLSWGELVGRIGEVLAASYSVSVFGRWVGTGPDHVIVKSVVGHEDRTPFLPGASWTPDTLHPLQAAGATPDAVTEQGGVPGPWADRLPHFRLGFTPSAGAEIQSEFFVAAEDAGRGIEGLLAVGDAIAPHLLVSEIRAIASESQWLSPAHGRDSVAFHFTWKPDLDAVRQAVGIVQQALSDLAPRPHWGKVFTYPGRLDFAYARLDDFDDLRRMLDPQGKFRNEFVTRHVARA</sequence>
<name>A0A916TA87_9MICO</name>
<dbReference type="RefSeq" id="WP_188837650.1">
    <property type="nucleotide sequence ID" value="NZ_BMHI01000004.1"/>
</dbReference>
<dbReference type="Pfam" id="PF01565">
    <property type="entry name" value="FAD_binding_4"/>
    <property type="match status" value="1"/>
</dbReference>
<dbReference type="GO" id="GO:0080049">
    <property type="term" value="F:L-gulono-1,4-lactone dehydrogenase activity"/>
    <property type="evidence" value="ECO:0007669"/>
    <property type="project" value="TreeGrafter"/>
</dbReference>
<dbReference type="InterPro" id="IPR016171">
    <property type="entry name" value="Vanillyl_alc_oxidase_C-sub2"/>
</dbReference>
<dbReference type="InterPro" id="IPR007173">
    <property type="entry name" value="ALO_C"/>
</dbReference>
<dbReference type="Gene3D" id="1.10.45.10">
    <property type="entry name" value="Vanillyl-alcohol Oxidase, Chain A, domain 4"/>
    <property type="match status" value="1"/>
</dbReference>
<dbReference type="InterPro" id="IPR010031">
    <property type="entry name" value="FAD_lactone_oxidase-like"/>
</dbReference>
<dbReference type="Gene3D" id="3.30.70.2520">
    <property type="match status" value="1"/>
</dbReference>
<dbReference type="Gene3D" id="3.30.43.10">
    <property type="entry name" value="Uridine Diphospho-n-acetylenolpyruvylglucosamine Reductase, domain 2"/>
    <property type="match status" value="1"/>
</dbReference>
<dbReference type="SUPFAM" id="SSF56176">
    <property type="entry name" value="FAD-binding/transporter-associated domain-like"/>
    <property type="match status" value="1"/>
</dbReference>
<accession>A0A916TA87</accession>
<gene>
    <name evidence="3" type="ORF">GCM10011492_28110</name>
</gene>
<proteinExistence type="predicted"/>
<dbReference type="InterPro" id="IPR016166">
    <property type="entry name" value="FAD-bd_PCMH"/>
</dbReference>
<dbReference type="PROSITE" id="PS51387">
    <property type="entry name" value="FAD_PCMH"/>
    <property type="match status" value="1"/>
</dbReference>
<dbReference type="InterPro" id="IPR036318">
    <property type="entry name" value="FAD-bd_PCMH-like_sf"/>
</dbReference>
<dbReference type="InterPro" id="IPR016169">
    <property type="entry name" value="FAD-bd_PCMH_sub2"/>
</dbReference>
<dbReference type="AlphaFoldDB" id="A0A916TA87"/>
<dbReference type="GO" id="GO:0071949">
    <property type="term" value="F:FAD binding"/>
    <property type="evidence" value="ECO:0007669"/>
    <property type="project" value="InterPro"/>
</dbReference>
<reference evidence="3" key="1">
    <citation type="journal article" date="2014" name="Int. J. Syst. Evol. Microbiol.">
        <title>Complete genome sequence of Corynebacterium casei LMG S-19264T (=DSM 44701T), isolated from a smear-ripened cheese.</title>
        <authorList>
            <consortium name="US DOE Joint Genome Institute (JGI-PGF)"/>
            <person name="Walter F."/>
            <person name="Albersmeier A."/>
            <person name="Kalinowski J."/>
            <person name="Ruckert C."/>
        </authorList>
    </citation>
    <scope>NUCLEOTIDE SEQUENCE</scope>
    <source>
        <strain evidence="3">CGMCC 1.15085</strain>
    </source>
</reference>
<evidence type="ECO:0000259" key="2">
    <source>
        <dbReference type="PROSITE" id="PS51387"/>
    </source>
</evidence>
<keyword evidence="1" id="KW-0560">Oxidoreductase</keyword>
<dbReference type="Proteomes" id="UP000636793">
    <property type="component" value="Unassembled WGS sequence"/>
</dbReference>
<dbReference type="Gene3D" id="3.30.465.10">
    <property type="match status" value="1"/>
</dbReference>
<reference evidence="3" key="2">
    <citation type="submission" date="2020-09" db="EMBL/GenBank/DDBJ databases">
        <authorList>
            <person name="Sun Q."/>
            <person name="Zhou Y."/>
        </authorList>
    </citation>
    <scope>NUCLEOTIDE SEQUENCE</scope>
    <source>
        <strain evidence="3">CGMCC 1.15085</strain>
    </source>
</reference>
<dbReference type="PANTHER" id="PTHR43762:SF1">
    <property type="entry name" value="D-ARABINONO-1,4-LACTONE OXIDASE"/>
    <property type="match status" value="1"/>
</dbReference>
<evidence type="ECO:0000256" key="1">
    <source>
        <dbReference type="ARBA" id="ARBA00023002"/>
    </source>
</evidence>
<dbReference type="EMBL" id="BMHI01000004">
    <property type="protein sequence ID" value="GGB35799.1"/>
    <property type="molecule type" value="Genomic_DNA"/>
</dbReference>
<evidence type="ECO:0000313" key="4">
    <source>
        <dbReference type="Proteomes" id="UP000636793"/>
    </source>
</evidence>
<comment type="caution">
    <text evidence="3">The sequence shown here is derived from an EMBL/GenBank/DDBJ whole genome shotgun (WGS) entry which is preliminary data.</text>
</comment>
<dbReference type="Gene3D" id="3.30.70.2530">
    <property type="match status" value="1"/>
</dbReference>
<protein>
    <submittedName>
        <fullName evidence="3">Xylitol oxidase</fullName>
    </submittedName>
</protein>
<dbReference type="PANTHER" id="PTHR43762">
    <property type="entry name" value="L-GULONOLACTONE OXIDASE"/>
    <property type="match status" value="1"/>
</dbReference>
<dbReference type="Pfam" id="PF04030">
    <property type="entry name" value="ALO"/>
    <property type="match status" value="1"/>
</dbReference>
<dbReference type="InterPro" id="IPR016167">
    <property type="entry name" value="FAD-bd_PCMH_sub1"/>
</dbReference>
<dbReference type="InterPro" id="IPR006094">
    <property type="entry name" value="Oxid_FAD_bind_N"/>
</dbReference>
<keyword evidence="4" id="KW-1185">Reference proteome</keyword>
<evidence type="ECO:0000313" key="3">
    <source>
        <dbReference type="EMBL" id="GGB35799.1"/>
    </source>
</evidence>